<comment type="caution">
    <text evidence="2">The sequence shown here is derived from an EMBL/GenBank/DDBJ whole genome shotgun (WGS) entry which is preliminary data.</text>
</comment>
<keyword evidence="1" id="KW-0472">Membrane</keyword>
<proteinExistence type="predicted"/>
<dbReference type="OrthoDB" id="2390014at2"/>
<name>A0A7V7RKR5_9BACI</name>
<dbReference type="RefSeq" id="WP_151574748.1">
    <property type="nucleotide sequence ID" value="NZ_WBOT01000004.1"/>
</dbReference>
<keyword evidence="1" id="KW-1133">Transmembrane helix</keyword>
<dbReference type="Proteomes" id="UP000441354">
    <property type="component" value="Unassembled WGS sequence"/>
</dbReference>
<evidence type="ECO:0000313" key="3">
    <source>
        <dbReference type="Proteomes" id="UP000441354"/>
    </source>
</evidence>
<keyword evidence="3" id="KW-1185">Reference proteome</keyword>
<evidence type="ECO:0000256" key="1">
    <source>
        <dbReference type="SAM" id="Phobius"/>
    </source>
</evidence>
<gene>
    <name evidence="2" type="ORF">F7732_14555</name>
</gene>
<evidence type="ECO:0000313" key="2">
    <source>
        <dbReference type="EMBL" id="KAB2331883.1"/>
    </source>
</evidence>
<protein>
    <recommendedName>
        <fullName evidence="4">YbyB</fullName>
    </recommendedName>
</protein>
<dbReference type="AlphaFoldDB" id="A0A7V7RKR5"/>
<evidence type="ECO:0008006" key="4">
    <source>
        <dbReference type="Google" id="ProtNLM"/>
    </source>
</evidence>
<sequence length="88" mass="9960">MNSRPLNSYLLAGVGITSVLLLANKANRNKVQTVTVKFKNMIKDRFSNENLPLKKAGHPDPQDIEDNKMVSEGAMYSVTYYNENEQQK</sequence>
<keyword evidence="1" id="KW-0812">Transmembrane</keyword>
<feature type="transmembrane region" description="Helical" evidence="1">
    <location>
        <begin position="6"/>
        <end position="23"/>
    </location>
</feature>
<accession>A0A7V7RKR5</accession>
<dbReference type="EMBL" id="WBOT01000004">
    <property type="protein sequence ID" value="KAB2331883.1"/>
    <property type="molecule type" value="Genomic_DNA"/>
</dbReference>
<organism evidence="2 3">
    <name type="scientific">Bacillus mesophilum</name>
    <dbReference type="NCBI Taxonomy" id="1071718"/>
    <lineage>
        <taxon>Bacteria</taxon>
        <taxon>Bacillati</taxon>
        <taxon>Bacillota</taxon>
        <taxon>Bacilli</taxon>
        <taxon>Bacillales</taxon>
        <taxon>Bacillaceae</taxon>
        <taxon>Bacillus</taxon>
    </lineage>
</organism>
<reference evidence="2 3" key="1">
    <citation type="journal article" date="2014" name="Arch. Microbiol.">
        <title>Bacillus mesophilum sp. nov., strain IITR-54T, a novel 4-chlorobiphenyl dechlorinating bacterium.</title>
        <authorList>
            <person name="Manickam N."/>
            <person name="Singh N.K."/>
            <person name="Bajaj A."/>
            <person name="Kumar R.M."/>
            <person name="Kaur G."/>
            <person name="Kaur N."/>
            <person name="Bala M."/>
            <person name="Kumar A."/>
            <person name="Mayilraj S."/>
        </authorList>
    </citation>
    <scope>NUCLEOTIDE SEQUENCE [LARGE SCALE GENOMIC DNA]</scope>
    <source>
        <strain evidence="2 3">IITR-54</strain>
    </source>
</reference>